<dbReference type="EMBL" id="CAEZTV010000007">
    <property type="protein sequence ID" value="CAB4573665.1"/>
    <property type="molecule type" value="Genomic_DNA"/>
</dbReference>
<accession>A0A6J6EEJ9</accession>
<keyword evidence="2" id="KW-0472">Membrane</keyword>
<feature type="compositionally biased region" description="Pro residues" evidence="1">
    <location>
        <begin position="233"/>
        <end position="246"/>
    </location>
</feature>
<feature type="region of interest" description="Disordered" evidence="1">
    <location>
        <begin position="223"/>
        <end position="246"/>
    </location>
</feature>
<feature type="transmembrane region" description="Helical" evidence="2">
    <location>
        <begin position="27"/>
        <end position="52"/>
    </location>
</feature>
<gene>
    <name evidence="3" type="ORF">UFOPK1747_00127</name>
</gene>
<reference evidence="3" key="1">
    <citation type="submission" date="2020-05" db="EMBL/GenBank/DDBJ databases">
        <authorList>
            <person name="Chiriac C."/>
            <person name="Salcher M."/>
            <person name="Ghai R."/>
            <person name="Kavagutti S V."/>
        </authorList>
    </citation>
    <scope>NUCLEOTIDE SEQUENCE</scope>
</reference>
<proteinExistence type="predicted"/>
<evidence type="ECO:0000256" key="2">
    <source>
        <dbReference type="SAM" id="Phobius"/>
    </source>
</evidence>
<organism evidence="3">
    <name type="scientific">freshwater metagenome</name>
    <dbReference type="NCBI Taxonomy" id="449393"/>
    <lineage>
        <taxon>unclassified sequences</taxon>
        <taxon>metagenomes</taxon>
        <taxon>ecological metagenomes</taxon>
    </lineage>
</organism>
<name>A0A6J6EEJ9_9ZZZZ</name>
<keyword evidence="2" id="KW-1133">Transmembrane helix</keyword>
<dbReference type="AlphaFoldDB" id="A0A6J6EEJ9"/>
<evidence type="ECO:0000256" key="1">
    <source>
        <dbReference type="SAM" id="MobiDB-lite"/>
    </source>
</evidence>
<evidence type="ECO:0000313" key="3">
    <source>
        <dbReference type="EMBL" id="CAB4573665.1"/>
    </source>
</evidence>
<keyword evidence="2" id="KW-0812">Transmembrane</keyword>
<sequence length="246" mass="25173">MGSNLNSPLSGRVDSGFGGSGKFKHKIIFGTAILTAIPLVLSTFAASVTVGVGNLEFGQGSQQATACDKQIYVALGEEWKGAPTPEDSSAGFFRVRTVTVSNLDLQSCAGKKLRVRLIDGASSEITLGSIPEAKVLQVTLPEIVPTINTSDAAALRLSYLTGTGGLISGTLLASAAVSVSGTSIYDGSVLSNQNGDVTFFIDPTASTINIDGQSVRRTTVETIDNPGVQAPVAPTPSATPSPSTTP</sequence>
<protein>
    <submittedName>
        <fullName evidence="3">Unannotated protein</fullName>
    </submittedName>
</protein>